<evidence type="ECO:0000313" key="8">
    <source>
        <dbReference type="Proteomes" id="UP001589896"/>
    </source>
</evidence>
<feature type="transmembrane region" description="Helical" evidence="4">
    <location>
        <begin position="436"/>
        <end position="456"/>
    </location>
</feature>
<dbReference type="SMART" id="SM00028">
    <property type="entry name" value="TPR"/>
    <property type="match status" value="4"/>
</dbReference>
<dbReference type="SUPFAM" id="SSF55073">
    <property type="entry name" value="Nucleotide cyclase"/>
    <property type="match status" value="1"/>
</dbReference>
<dbReference type="InterPro" id="IPR050469">
    <property type="entry name" value="Diguanylate_Cyclase"/>
</dbReference>
<dbReference type="GO" id="GO:0052621">
    <property type="term" value="F:diguanylate cyclase activity"/>
    <property type="evidence" value="ECO:0007669"/>
    <property type="project" value="UniProtKB-EC"/>
</dbReference>
<dbReference type="InterPro" id="IPR043128">
    <property type="entry name" value="Rev_trsase/Diguanyl_cyclase"/>
</dbReference>
<dbReference type="InterPro" id="IPR019734">
    <property type="entry name" value="TPR_rpt"/>
</dbReference>
<dbReference type="PANTHER" id="PTHR45138">
    <property type="entry name" value="REGULATORY COMPONENTS OF SENSORY TRANSDUCTION SYSTEM"/>
    <property type="match status" value="1"/>
</dbReference>
<reference evidence="7 8" key="1">
    <citation type="submission" date="2024-09" db="EMBL/GenBank/DDBJ databases">
        <authorList>
            <person name="Sun Q."/>
            <person name="Mori K."/>
        </authorList>
    </citation>
    <scope>NUCLEOTIDE SEQUENCE [LARGE SCALE GENOMIC DNA]</scope>
    <source>
        <strain evidence="7 8">KCTC 23076</strain>
    </source>
</reference>
<keyword evidence="7" id="KW-0808">Transferase</keyword>
<keyword evidence="4" id="KW-1133">Transmembrane helix</keyword>
<dbReference type="Pfam" id="PF00990">
    <property type="entry name" value="GGDEF"/>
    <property type="match status" value="1"/>
</dbReference>
<dbReference type="EC" id="2.7.7.65" evidence="1"/>
<dbReference type="EMBL" id="JBHLTG010000001">
    <property type="protein sequence ID" value="MFC0676246.1"/>
    <property type="molecule type" value="Genomic_DNA"/>
</dbReference>
<feature type="repeat" description="TPR" evidence="3">
    <location>
        <begin position="235"/>
        <end position="268"/>
    </location>
</feature>
<evidence type="ECO:0000256" key="2">
    <source>
        <dbReference type="ARBA" id="ARBA00034247"/>
    </source>
</evidence>
<dbReference type="CDD" id="cd01949">
    <property type="entry name" value="GGDEF"/>
    <property type="match status" value="1"/>
</dbReference>
<accession>A0ABV6RHL3</accession>
<evidence type="ECO:0000259" key="6">
    <source>
        <dbReference type="PROSITE" id="PS50887"/>
    </source>
</evidence>
<keyword evidence="7" id="KW-0548">Nucleotidyltransferase</keyword>
<feature type="domain" description="GGDEF" evidence="6">
    <location>
        <begin position="499"/>
        <end position="632"/>
    </location>
</feature>
<dbReference type="SUPFAM" id="SSF48452">
    <property type="entry name" value="TPR-like"/>
    <property type="match status" value="1"/>
</dbReference>
<proteinExistence type="predicted"/>
<sequence length="648" mass="71528">MLVRRRSRWLCLVSAAALAAGLAGCERSSPTERTAEAFDRQFAWLDADATTLDLNRWRRETARLKTLVPPGDVRRSLQYKTLACPADFDDVRAGFAFASTALAEAIAAGERAAQIRLTYCLAGYRELVEPSKAALAGYEEGLELARETNDPRLIAEGLSLRGSVRSLLGDQGLALLDFLEAQALYERGNYRRAAEANLQAIAIAYRRMGEYDKALEYLNASRAKSAQRKEWDVLVLDLLQLGFVYESLGQPERALRIYQEAEQLSRRHGWRYNIASAHLGMAGALVLLRRYDEALRMAEQARGEFAALGDGSNTGMVELYVGQALAGLGRHEAAMAHFDHAERDFTATGNERYLAMLYPERSASLEATGRVQAAVDDYKHFLALREALEKKHSDQHTQVLRYRFDAAQRDLDNRRLAEEKALDERQVAALHAARRWQWLAIGIGAALILVLGTLVARQVRRSIRLRGLALTDELTGVPNRRSIELSGASAVATARAAATPLTVLTVDIDRFKAINDTHGHFAGDEVLMRTAQACQAALRQFDRLGRIGGEEFLVLLPDTALDRALPIAERLRQAVCALEFEDLAPDLRVTLSIGAAELQPDDAGLADLMRRADRALYRAKRQGRNRVEFDASVPAAAPTAADPAQAAL</sequence>
<dbReference type="PROSITE" id="PS51257">
    <property type="entry name" value="PROKAR_LIPOPROTEIN"/>
    <property type="match status" value="1"/>
</dbReference>
<dbReference type="Proteomes" id="UP001589896">
    <property type="component" value="Unassembled WGS sequence"/>
</dbReference>
<comment type="catalytic activity">
    <reaction evidence="2">
        <text>2 GTP = 3',3'-c-di-GMP + 2 diphosphate</text>
        <dbReference type="Rhea" id="RHEA:24898"/>
        <dbReference type="ChEBI" id="CHEBI:33019"/>
        <dbReference type="ChEBI" id="CHEBI:37565"/>
        <dbReference type="ChEBI" id="CHEBI:58805"/>
        <dbReference type="EC" id="2.7.7.65"/>
    </reaction>
</comment>
<dbReference type="InterPro" id="IPR029787">
    <property type="entry name" value="Nucleotide_cyclase"/>
</dbReference>
<feature type="chain" id="PRO_5046162443" description="diguanylate cyclase" evidence="5">
    <location>
        <begin position="20"/>
        <end position="648"/>
    </location>
</feature>
<comment type="caution">
    <text evidence="7">The sequence shown here is derived from an EMBL/GenBank/DDBJ whole genome shotgun (WGS) entry which is preliminary data.</text>
</comment>
<keyword evidence="8" id="KW-1185">Reference proteome</keyword>
<dbReference type="SMART" id="SM00267">
    <property type="entry name" value="GGDEF"/>
    <property type="match status" value="1"/>
</dbReference>
<name>A0ABV6RHL3_9GAMM</name>
<dbReference type="PROSITE" id="PS50005">
    <property type="entry name" value="TPR"/>
    <property type="match status" value="1"/>
</dbReference>
<dbReference type="Pfam" id="PF13424">
    <property type="entry name" value="TPR_12"/>
    <property type="match status" value="1"/>
</dbReference>
<dbReference type="InterPro" id="IPR011990">
    <property type="entry name" value="TPR-like_helical_dom_sf"/>
</dbReference>
<evidence type="ECO:0000256" key="1">
    <source>
        <dbReference type="ARBA" id="ARBA00012528"/>
    </source>
</evidence>
<protein>
    <recommendedName>
        <fullName evidence="1">diguanylate cyclase</fullName>
        <ecNumber evidence="1">2.7.7.65</ecNumber>
    </recommendedName>
</protein>
<gene>
    <name evidence="7" type="ORF">ACFFGH_00090</name>
</gene>
<feature type="signal peptide" evidence="5">
    <location>
        <begin position="1"/>
        <end position="19"/>
    </location>
</feature>
<dbReference type="PROSITE" id="PS50887">
    <property type="entry name" value="GGDEF"/>
    <property type="match status" value="1"/>
</dbReference>
<evidence type="ECO:0000313" key="7">
    <source>
        <dbReference type="EMBL" id="MFC0676246.1"/>
    </source>
</evidence>
<dbReference type="InterPro" id="IPR000160">
    <property type="entry name" value="GGDEF_dom"/>
</dbReference>
<dbReference type="PANTHER" id="PTHR45138:SF9">
    <property type="entry name" value="DIGUANYLATE CYCLASE DGCM-RELATED"/>
    <property type="match status" value="1"/>
</dbReference>
<keyword evidence="4" id="KW-0812">Transmembrane</keyword>
<dbReference type="RefSeq" id="WP_386663814.1">
    <property type="nucleotide sequence ID" value="NZ_JBHLTG010000001.1"/>
</dbReference>
<evidence type="ECO:0000256" key="4">
    <source>
        <dbReference type="SAM" id="Phobius"/>
    </source>
</evidence>
<dbReference type="Gene3D" id="1.25.40.10">
    <property type="entry name" value="Tetratricopeptide repeat domain"/>
    <property type="match status" value="2"/>
</dbReference>
<keyword evidence="5" id="KW-0732">Signal</keyword>
<dbReference type="NCBIfam" id="TIGR00254">
    <property type="entry name" value="GGDEF"/>
    <property type="match status" value="1"/>
</dbReference>
<evidence type="ECO:0000256" key="3">
    <source>
        <dbReference type="PROSITE-ProRule" id="PRU00339"/>
    </source>
</evidence>
<keyword evidence="4" id="KW-0472">Membrane</keyword>
<evidence type="ECO:0000256" key="5">
    <source>
        <dbReference type="SAM" id="SignalP"/>
    </source>
</evidence>
<organism evidence="7 8">
    <name type="scientific">Lysobacter korlensis</name>
    <dbReference type="NCBI Taxonomy" id="553636"/>
    <lineage>
        <taxon>Bacteria</taxon>
        <taxon>Pseudomonadati</taxon>
        <taxon>Pseudomonadota</taxon>
        <taxon>Gammaproteobacteria</taxon>
        <taxon>Lysobacterales</taxon>
        <taxon>Lysobacteraceae</taxon>
        <taxon>Lysobacter</taxon>
    </lineage>
</organism>
<dbReference type="Gene3D" id="3.30.70.270">
    <property type="match status" value="1"/>
</dbReference>
<keyword evidence="3" id="KW-0802">TPR repeat</keyword>